<name>A0A1G4RA60_9CAUL</name>
<protein>
    <submittedName>
        <fullName evidence="5">Putative phage tail protein</fullName>
    </submittedName>
</protein>
<keyword evidence="6" id="KW-1185">Reference proteome</keyword>
<feature type="domain" description="Rcc01698-like C-terminal" evidence="4">
    <location>
        <begin position="977"/>
        <end position="1076"/>
    </location>
</feature>
<accession>A0A1G4RA60</accession>
<sequence length="1225" mass="131102">MAQVVLSAVGQALGGPVGGWIGAQIGSAIDRTAINSLAPARQVGARLTGLQLTGSAQGDPVKQVYGRARVAGTIIWAARLKENRSTTRASKTSGKTESFSYSLSFAVGLCAGPIDGIGRIWADGQLLDQSVIAYRLYRGEETQTPDALIEAVEGTAPAYRGLAYLVFEDLDITQFGNRPPNLSVEVFRRPKGEYADLETLIEGVCLIPGAGEFIYATEPNAVLSGMTRASYETQHTGDGRTDFIVSLDQLQAQLPNVTTVNLVVSWFGTGLDAATCTIRPGVEVSDKITTPLVWSVDGVAREDAYVVSQIEGRPAYGGTPSDAVVIDAIRELKARGYSVNLIPFILMDCAGYPWRGRITSAADMTAGAATVVGAFMDGAWGFRRFVKHCASLGAAAGGVDGIVLGSELRGLTTLRSATNTYPMVSALRVLAAEVRAILPETQIGYGADWSEYCGHQPADGTGHVSFHLDPLWADTNIDFVGIDWYAPLTDWRDGGDHLDRALATSIYDDAYLRGRITAGEGFDWYYASEADRVAQMRSTISDGAYGEPWIYRPKDIVSWWSNAHYDRPNGVRSASATAWVPQSKPIRFIEIGCGAIDKGPNAPNLFLDPKSSESAVPPFSSGARDDRAQRAYLGAYMQHYAAHNPVSTVYGGPMLEGMAVWCWDARPYPYFPQRDDVWGDTANWRTGHWLNGRVGVGEARNLIADIAAQAGVTALDLDEVTGAIDGYVIEQPMTAADALSPVLSYLGLSVAERGEGLKLIGSAHGVGTALLAGDLAYNDQNPVMARRDLVVPPASLTLRCYDVDRDYQLLAVTVRGDEAGASQASVDLPLVLSAAQAMDYAGYSLRAVQSVNQSLTLDVDPLRLLELETGDGVAFGSANYRLSHVDQGETPTVTLEPAPETRRSVSADPSAAGSVSAVVAGSIMTGFRLLELPCFGTDEANARPVLVPSADPWAGADVYAGTSAASLRLRGRVVEAASVGRVLAALPVQRAHYLHEGAVLDIYLEGTAPVSRSLEEVLAGENCLCVQADNGEWEIVQYLTATVLGVDQYRLSGLIRGQWGTEQALLAGMGAGAEVVRLPPGFVRAEMALEELGLSRLWRTGRTGSGGAAMGALDVTVTWTGLALRPRAPVFGRMSTDTVSWLRSPRYGGDSWEAEPPLCEDYELYRVQVWDGDDLVREVEVSTPEWLYAERAADFPSGFGADARVEIAQKSQVWGYGSLLSMGLV</sequence>
<reference evidence="6" key="1">
    <citation type="submission" date="2016-10" db="EMBL/GenBank/DDBJ databases">
        <authorList>
            <person name="Varghese N."/>
            <person name="Submissions S."/>
        </authorList>
    </citation>
    <scope>NUCLEOTIDE SEQUENCE [LARGE SCALE GENOMIC DNA]</scope>
    <source>
        <strain evidence="6">CGMCC 1.3431</strain>
    </source>
</reference>
<dbReference type="CDD" id="cd19607">
    <property type="entry name" value="GTA_TIM-barrel-like"/>
    <property type="match status" value="1"/>
</dbReference>
<evidence type="ECO:0000259" key="3">
    <source>
        <dbReference type="Pfam" id="PF13550"/>
    </source>
</evidence>
<dbReference type="Proteomes" id="UP000199150">
    <property type="component" value="Unassembled WGS sequence"/>
</dbReference>
<dbReference type="AlphaFoldDB" id="A0A1G4RA60"/>
<dbReference type="EMBL" id="FMTS01000002">
    <property type="protein sequence ID" value="SCW53647.1"/>
    <property type="molecule type" value="Genomic_DNA"/>
</dbReference>
<feature type="domain" description="GTA TIM-barrel-like" evidence="2">
    <location>
        <begin position="380"/>
        <end position="672"/>
    </location>
</feature>
<dbReference type="InterPro" id="IPR025195">
    <property type="entry name" value="GTA_TIM_dom"/>
</dbReference>
<dbReference type="InterPro" id="IPR032876">
    <property type="entry name" value="J_dom"/>
</dbReference>
<organism evidence="5 6">
    <name type="scientific">Asticcacaulis taihuensis</name>
    <dbReference type="NCBI Taxonomy" id="260084"/>
    <lineage>
        <taxon>Bacteria</taxon>
        <taxon>Pseudomonadati</taxon>
        <taxon>Pseudomonadota</taxon>
        <taxon>Alphaproteobacteria</taxon>
        <taxon>Caulobacterales</taxon>
        <taxon>Caulobacteraceae</taxon>
        <taxon>Asticcacaulis</taxon>
    </lineage>
</organism>
<feature type="domain" description="Tip attachment protein J" evidence="3">
    <location>
        <begin position="731"/>
        <end position="876"/>
    </location>
</feature>
<evidence type="ECO:0000313" key="6">
    <source>
        <dbReference type="Proteomes" id="UP000199150"/>
    </source>
</evidence>
<evidence type="ECO:0000313" key="5">
    <source>
        <dbReference type="EMBL" id="SCW53647.1"/>
    </source>
</evidence>
<evidence type="ECO:0000259" key="4">
    <source>
        <dbReference type="Pfam" id="PF23666"/>
    </source>
</evidence>
<feature type="region of interest" description="Disordered" evidence="1">
    <location>
        <begin position="887"/>
        <end position="908"/>
    </location>
</feature>
<dbReference type="Pfam" id="PF13550">
    <property type="entry name" value="Phage-tail_3"/>
    <property type="match status" value="1"/>
</dbReference>
<evidence type="ECO:0000259" key="2">
    <source>
        <dbReference type="Pfam" id="PF13547"/>
    </source>
</evidence>
<evidence type="ECO:0000256" key="1">
    <source>
        <dbReference type="SAM" id="MobiDB-lite"/>
    </source>
</evidence>
<dbReference type="STRING" id="260084.SAMN02927928_1710"/>
<dbReference type="InterPro" id="IPR017853">
    <property type="entry name" value="GH"/>
</dbReference>
<proteinExistence type="predicted"/>
<dbReference type="Gene3D" id="3.20.20.80">
    <property type="entry name" value="Glycosidases"/>
    <property type="match status" value="1"/>
</dbReference>
<dbReference type="InterPro" id="IPR056490">
    <property type="entry name" value="Rcc01698_C"/>
</dbReference>
<gene>
    <name evidence="5" type="ORF">SAMN02927928_1710</name>
</gene>
<dbReference type="SUPFAM" id="SSF51445">
    <property type="entry name" value="(Trans)glycosidases"/>
    <property type="match status" value="1"/>
</dbReference>
<dbReference type="Pfam" id="PF13547">
    <property type="entry name" value="GTA_TIM"/>
    <property type="match status" value="1"/>
</dbReference>
<dbReference type="OrthoDB" id="8445115at2"/>
<dbReference type="Pfam" id="PF23666">
    <property type="entry name" value="Rcc01698_C"/>
    <property type="match status" value="1"/>
</dbReference>